<feature type="transmembrane region" description="Helical" evidence="1">
    <location>
        <begin position="83"/>
        <end position="106"/>
    </location>
</feature>
<proteinExistence type="predicted"/>
<reference evidence="2" key="2">
    <citation type="submission" date="2024-06" db="EMBL/GenBank/DDBJ databases">
        <authorList>
            <person name="Petrova K.O."/>
            <person name="Toshchakov S.V."/>
            <person name="Boltjanskaja Y.V."/>
            <person name="Kevbrin V."/>
        </authorList>
    </citation>
    <scope>NUCLEOTIDE SEQUENCE</scope>
    <source>
        <strain evidence="2">Z-910T</strain>
    </source>
</reference>
<keyword evidence="1" id="KW-0472">Membrane</keyword>
<accession>A0AAU7VPJ6</accession>
<evidence type="ECO:0000256" key="1">
    <source>
        <dbReference type="SAM" id="Phobius"/>
    </source>
</evidence>
<dbReference type="EMBL" id="CP158367">
    <property type="protein sequence ID" value="XBX76055.1"/>
    <property type="molecule type" value="Genomic_DNA"/>
</dbReference>
<name>A0AAU7VPJ6_9FIRM</name>
<evidence type="ECO:0000313" key="2">
    <source>
        <dbReference type="EMBL" id="XBX76055.1"/>
    </source>
</evidence>
<reference evidence="2" key="1">
    <citation type="journal article" date="2013" name="Extremophiles">
        <title>Proteinivorax tanatarense gen. nov., sp. nov., an anaerobic, haloalkaliphilic, proteolytic bacterium isolated from a decaying algal bloom, and proposal of Proteinivoraceae fam. nov.</title>
        <authorList>
            <person name="Kevbrin V."/>
            <person name="Boltyanskaya Y."/>
            <person name="Zhilina T."/>
            <person name="Kolganova T."/>
            <person name="Lavrentjeva E."/>
            <person name="Kuznetsov B."/>
        </authorList>
    </citation>
    <scope>NUCLEOTIDE SEQUENCE</scope>
    <source>
        <strain evidence="2">Z-910T</strain>
    </source>
</reference>
<feature type="transmembrane region" description="Helical" evidence="1">
    <location>
        <begin position="12"/>
        <end position="32"/>
    </location>
</feature>
<protein>
    <submittedName>
        <fullName evidence="2">Uncharacterized protein</fullName>
    </submittedName>
</protein>
<dbReference type="AlphaFoldDB" id="A0AAU7VPJ6"/>
<dbReference type="RefSeq" id="WP_350344790.1">
    <property type="nucleotide sequence ID" value="NZ_CP158367.1"/>
</dbReference>
<keyword evidence="1" id="KW-0812">Transmembrane</keyword>
<gene>
    <name evidence="2" type="ORF">PRVXT_001230</name>
</gene>
<keyword evidence="1" id="KW-1133">Transmembrane helix</keyword>
<organism evidence="2">
    <name type="scientific">Proteinivorax tanatarense</name>
    <dbReference type="NCBI Taxonomy" id="1260629"/>
    <lineage>
        <taxon>Bacteria</taxon>
        <taxon>Bacillati</taxon>
        <taxon>Bacillota</taxon>
        <taxon>Clostridia</taxon>
        <taxon>Eubacteriales</taxon>
        <taxon>Proteinivoracaceae</taxon>
        <taxon>Proteinivorax</taxon>
    </lineage>
</organism>
<sequence length="115" mass="13179">MNKREKISKMLMTLIICFFIFSIIYLGTLRLVDVKLAEQFAEGLKNEREIINTNFLGLKMQTMEVEYKNEEKKMDIILTAHRAYYIVSAVIAGLLSAAVIFLVHFVSGALCKQEI</sequence>